<dbReference type="Pfam" id="PF13867">
    <property type="entry name" value="SAP30_Sin3_bdg"/>
    <property type="match status" value="1"/>
</dbReference>
<feature type="compositionally biased region" description="Low complexity" evidence="1">
    <location>
        <begin position="71"/>
        <end position="86"/>
    </location>
</feature>
<reference evidence="3 4" key="1">
    <citation type="submission" date="2019-10" db="EMBL/GenBank/DDBJ databases">
        <authorList>
            <person name="Palmer J.M."/>
        </authorList>
    </citation>
    <scope>NUCLEOTIDE SEQUENCE [LARGE SCALE GENOMIC DNA]</scope>
    <source>
        <strain evidence="3 4">TWF696</strain>
    </source>
</reference>
<dbReference type="InterPro" id="IPR025718">
    <property type="entry name" value="SAP30_Sin3-bd"/>
</dbReference>
<dbReference type="Gene3D" id="6.10.160.20">
    <property type="match status" value="1"/>
</dbReference>
<dbReference type="Proteomes" id="UP001375240">
    <property type="component" value="Unassembled WGS sequence"/>
</dbReference>
<evidence type="ECO:0000256" key="1">
    <source>
        <dbReference type="SAM" id="MobiDB-lite"/>
    </source>
</evidence>
<dbReference type="AlphaFoldDB" id="A0AAV9V045"/>
<organism evidence="3 4">
    <name type="scientific">Orbilia brochopaga</name>
    <dbReference type="NCBI Taxonomy" id="3140254"/>
    <lineage>
        <taxon>Eukaryota</taxon>
        <taxon>Fungi</taxon>
        <taxon>Dikarya</taxon>
        <taxon>Ascomycota</taxon>
        <taxon>Pezizomycotina</taxon>
        <taxon>Orbiliomycetes</taxon>
        <taxon>Orbiliales</taxon>
        <taxon>Orbiliaceae</taxon>
        <taxon>Orbilia</taxon>
    </lineage>
</organism>
<dbReference type="EMBL" id="JAVHNQ010000003">
    <property type="protein sequence ID" value="KAK6353246.1"/>
    <property type="molecule type" value="Genomic_DNA"/>
</dbReference>
<proteinExistence type="predicted"/>
<gene>
    <name evidence="3" type="ORF">TWF696_005223</name>
</gene>
<protein>
    <recommendedName>
        <fullName evidence="2">Histone deacetylase complex subunit SAP30 Sin3 binding domain-containing protein</fullName>
    </recommendedName>
</protein>
<sequence>MAPSRPIAKGVGEDARSDTGGPSPAVRHDILPRPPAQPAAHPIDRRKPAAGLPVPVGPLSTHPQNHHHHQQQQQQQPQQQQHPPQYHQHHQFHQLQHQHHPPFHQQQPHPQTHQHQHPHQLQHQHQHQLQHQHQHQQHLQPQHHHHHHHHQQQQYQSQYQYQHQSQPQHQHQHQHPHQHQQSDGAEGIPWDRMPISLLQQYRSANLLRTASASNQYISAVLSTGIGKKSPSHRHRQSQDALLSAVRRHFNNQAINEQEVIVNFLYTAKNSDKAFRHRFPPTR</sequence>
<evidence type="ECO:0000259" key="2">
    <source>
        <dbReference type="Pfam" id="PF13867"/>
    </source>
</evidence>
<evidence type="ECO:0000313" key="4">
    <source>
        <dbReference type="Proteomes" id="UP001375240"/>
    </source>
</evidence>
<keyword evidence="4" id="KW-1185">Reference proteome</keyword>
<feature type="compositionally biased region" description="Low complexity" evidence="1">
    <location>
        <begin position="152"/>
        <end position="169"/>
    </location>
</feature>
<feature type="compositionally biased region" description="Basic residues" evidence="1">
    <location>
        <begin position="87"/>
        <end position="102"/>
    </location>
</feature>
<evidence type="ECO:0000313" key="3">
    <source>
        <dbReference type="EMBL" id="KAK6353246.1"/>
    </source>
</evidence>
<feature type="domain" description="Histone deacetylase complex subunit SAP30 Sin3 binding" evidence="2">
    <location>
        <begin position="233"/>
        <end position="268"/>
    </location>
</feature>
<accession>A0AAV9V045</accession>
<feature type="compositionally biased region" description="Basic residues" evidence="1">
    <location>
        <begin position="112"/>
        <end position="151"/>
    </location>
</feature>
<feature type="region of interest" description="Disordered" evidence="1">
    <location>
        <begin position="1"/>
        <end position="189"/>
    </location>
</feature>
<name>A0AAV9V045_9PEZI</name>
<comment type="caution">
    <text evidence="3">The sequence shown here is derived from an EMBL/GenBank/DDBJ whole genome shotgun (WGS) entry which is preliminary data.</text>
</comment>
<dbReference type="InterPro" id="IPR038291">
    <property type="entry name" value="SAP30_C_sf"/>
</dbReference>